<gene>
    <name evidence="2" type="ORF">GCM10009744_59850</name>
</gene>
<feature type="domain" description="Methyltransferase type 11" evidence="1">
    <location>
        <begin position="42"/>
        <end position="140"/>
    </location>
</feature>
<dbReference type="InterPro" id="IPR029063">
    <property type="entry name" value="SAM-dependent_MTases_sf"/>
</dbReference>
<proteinExistence type="predicted"/>
<protein>
    <recommendedName>
        <fullName evidence="1">Methyltransferase type 11 domain-containing protein</fullName>
    </recommendedName>
</protein>
<dbReference type="EMBL" id="BAAANE010000012">
    <property type="protein sequence ID" value="GAA1658587.1"/>
    <property type="molecule type" value="Genomic_DNA"/>
</dbReference>
<evidence type="ECO:0000259" key="1">
    <source>
        <dbReference type="Pfam" id="PF08241"/>
    </source>
</evidence>
<evidence type="ECO:0000313" key="3">
    <source>
        <dbReference type="Proteomes" id="UP001501319"/>
    </source>
</evidence>
<sequence>MKVALAADDEIANHYDELPLWSAPFGQLILEHVPLRRGQTVVDIGAGTGFLAVELAQRCGSESRIIAVDPWAEAMAVLRRKVDYLKLSNVELVISDAAELALPDGSVDVVVSNLGINNFDNAARVLSECHRVLRPGGRLLLSTNLVGHMAEFYDAYRQVLDQFGLDLVPLDRHIDHRATIGSTAALLEAAGFVTSFVESSFRMRFADGTALLNHYFIRLGFLDGWKSIVPAEDTDRVFTALQAELNRRSEATELSLTIPTACFDAVAQPFGQAAQAEANISSTV</sequence>
<dbReference type="InterPro" id="IPR050508">
    <property type="entry name" value="Methyltransf_Superfamily"/>
</dbReference>
<reference evidence="2 3" key="1">
    <citation type="journal article" date="2019" name="Int. J. Syst. Evol. Microbiol.">
        <title>The Global Catalogue of Microorganisms (GCM) 10K type strain sequencing project: providing services to taxonomists for standard genome sequencing and annotation.</title>
        <authorList>
            <consortium name="The Broad Institute Genomics Platform"/>
            <consortium name="The Broad Institute Genome Sequencing Center for Infectious Disease"/>
            <person name="Wu L."/>
            <person name="Ma J."/>
        </authorList>
    </citation>
    <scope>NUCLEOTIDE SEQUENCE [LARGE SCALE GENOMIC DNA]</scope>
    <source>
        <strain evidence="2 3">JCM 14306</strain>
    </source>
</reference>
<dbReference type="PANTHER" id="PTHR42912">
    <property type="entry name" value="METHYLTRANSFERASE"/>
    <property type="match status" value="1"/>
</dbReference>
<accession>A0ABN2FTE9</accession>
<dbReference type="InterPro" id="IPR013216">
    <property type="entry name" value="Methyltransf_11"/>
</dbReference>
<name>A0ABN2FTE9_9ACTN</name>
<dbReference type="Proteomes" id="UP001501319">
    <property type="component" value="Unassembled WGS sequence"/>
</dbReference>
<dbReference type="CDD" id="cd02440">
    <property type="entry name" value="AdoMet_MTases"/>
    <property type="match status" value="1"/>
</dbReference>
<dbReference type="Pfam" id="PF08241">
    <property type="entry name" value="Methyltransf_11"/>
    <property type="match status" value="1"/>
</dbReference>
<dbReference type="SUPFAM" id="SSF53335">
    <property type="entry name" value="S-adenosyl-L-methionine-dependent methyltransferases"/>
    <property type="match status" value="1"/>
</dbReference>
<dbReference type="RefSeq" id="WP_344116028.1">
    <property type="nucleotide sequence ID" value="NZ_BAAANE010000012.1"/>
</dbReference>
<keyword evidence="3" id="KW-1185">Reference proteome</keyword>
<evidence type="ECO:0000313" key="2">
    <source>
        <dbReference type="EMBL" id="GAA1658587.1"/>
    </source>
</evidence>
<comment type="caution">
    <text evidence="2">The sequence shown here is derived from an EMBL/GenBank/DDBJ whole genome shotgun (WGS) entry which is preliminary data.</text>
</comment>
<organism evidence="2 3">
    <name type="scientific">Kribbella alba</name>
    <dbReference type="NCBI Taxonomy" id="190197"/>
    <lineage>
        <taxon>Bacteria</taxon>
        <taxon>Bacillati</taxon>
        <taxon>Actinomycetota</taxon>
        <taxon>Actinomycetes</taxon>
        <taxon>Propionibacteriales</taxon>
        <taxon>Kribbellaceae</taxon>
        <taxon>Kribbella</taxon>
    </lineage>
</organism>
<dbReference type="Gene3D" id="3.40.50.150">
    <property type="entry name" value="Vaccinia Virus protein VP39"/>
    <property type="match status" value="1"/>
</dbReference>